<dbReference type="Proteomes" id="UP000827092">
    <property type="component" value="Unassembled WGS sequence"/>
</dbReference>
<sequence>MARTRGGAAKKAGGNAPQRETVQKNTPSRAGVTKAKNGNKTGPKNAVSRRPVPERQGSTKDSVQMMPGSSYDQQGAQEVAMDSDLEGNSATGDEGFGVEPEGNSATDDEGFGVEPEGNGARFDEGFGLLENIESIIQEIRGNRQEIEDNLEENEQSLAEFEDFYRLYKDLYIFCHFVFLWLRTMNYAWDTYSGSMTEN</sequence>
<dbReference type="AlphaFoldDB" id="A0AAV6VVL5"/>
<organism evidence="3 4">
    <name type="scientific">Oedothorax gibbosus</name>
    <dbReference type="NCBI Taxonomy" id="931172"/>
    <lineage>
        <taxon>Eukaryota</taxon>
        <taxon>Metazoa</taxon>
        <taxon>Ecdysozoa</taxon>
        <taxon>Arthropoda</taxon>
        <taxon>Chelicerata</taxon>
        <taxon>Arachnida</taxon>
        <taxon>Araneae</taxon>
        <taxon>Araneomorphae</taxon>
        <taxon>Entelegynae</taxon>
        <taxon>Araneoidea</taxon>
        <taxon>Linyphiidae</taxon>
        <taxon>Erigoninae</taxon>
        <taxon>Oedothorax</taxon>
    </lineage>
</organism>
<proteinExistence type="predicted"/>
<evidence type="ECO:0000256" key="1">
    <source>
        <dbReference type="SAM" id="Coils"/>
    </source>
</evidence>
<name>A0AAV6VVL5_9ARAC</name>
<evidence type="ECO:0000313" key="4">
    <source>
        <dbReference type="Proteomes" id="UP000827092"/>
    </source>
</evidence>
<protein>
    <submittedName>
        <fullName evidence="3">Uncharacterized protein</fullName>
    </submittedName>
</protein>
<reference evidence="3 4" key="1">
    <citation type="journal article" date="2022" name="Nat. Ecol. Evol.">
        <title>A masculinizing supergene underlies an exaggerated male reproductive morph in a spider.</title>
        <authorList>
            <person name="Hendrickx F."/>
            <person name="De Corte Z."/>
            <person name="Sonet G."/>
            <person name="Van Belleghem S.M."/>
            <person name="Kostlbacher S."/>
            <person name="Vangestel C."/>
        </authorList>
    </citation>
    <scope>NUCLEOTIDE SEQUENCE [LARGE SCALE GENOMIC DNA]</scope>
    <source>
        <strain evidence="3">W744_W776</strain>
    </source>
</reference>
<feature type="compositionally biased region" description="Polar residues" evidence="2">
    <location>
        <begin position="18"/>
        <end position="28"/>
    </location>
</feature>
<evidence type="ECO:0000313" key="3">
    <source>
        <dbReference type="EMBL" id="KAG8200135.1"/>
    </source>
</evidence>
<accession>A0AAV6VVL5</accession>
<keyword evidence="1" id="KW-0175">Coiled coil</keyword>
<feature type="coiled-coil region" evidence="1">
    <location>
        <begin position="129"/>
        <end position="163"/>
    </location>
</feature>
<keyword evidence="4" id="KW-1185">Reference proteome</keyword>
<gene>
    <name evidence="3" type="ORF">JTE90_018922</name>
</gene>
<feature type="region of interest" description="Disordered" evidence="2">
    <location>
        <begin position="1"/>
        <end position="118"/>
    </location>
</feature>
<comment type="caution">
    <text evidence="3">The sequence shown here is derived from an EMBL/GenBank/DDBJ whole genome shotgun (WGS) entry which is preliminary data.</text>
</comment>
<dbReference type="EMBL" id="JAFNEN010000019">
    <property type="protein sequence ID" value="KAG8200135.1"/>
    <property type="molecule type" value="Genomic_DNA"/>
</dbReference>
<evidence type="ECO:0000256" key="2">
    <source>
        <dbReference type="SAM" id="MobiDB-lite"/>
    </source>
</evidence>
<feature type="compositionally biased region" description="Low complexity" evidence="2">
    <location>
        <begin position="1"/>
        <end position="16"/>
    </location>
</feature>